<dbReference type="PANTHER" id="PTHR15885:SF1">
    <property type="entry name" value="COILED-COIL DOMAIN-CONTAINING PROTEIN 174"/>
    <property type="match status" value="1"/>
</dbReference>
<evidence type="ECO:0000256" key="2">
    <source>
        <dbReference type="SAM" id="MobiDB-lite"/>
    </source>
</evidence>
<dbReference type="OMA" id="HNKGAQK"/>
<keyword evidence="1" id="KW-0175">Coiled coil</keyword>
<feature type="compositionally biased region" description="Low complexity" evidence="2">
    <location>
        <begin position="330"/>
        <end position="342"/>
    </location>
</feature>
<dbReference type="eggNOG" id="ENOG502S79I">
    <property type="taxonomic scope" value="Eukaryota"/>
</dbReference>
<feature type="non-terminal residue" evidence="3">
    <location>
        <position position="407"/>
    </location>
</feature>
<dbReference type="Proteomes" id="UP000030669">
    <property type="component" value="Unassembled WGS sequence"/>
</dbReference>
<dbReference type="GO" id="GO:0005634">
    <property type="term" value="C:nucleus"/>
    <property type="evidence" value="ECO:0007669"/>
    <property type="project" value="TreeGrafter"/>
</dbReference>
<feature type="compositionally biased region" description="Basic and acidic residues" evidence="2">
    <location>
        <begin position="301"/>
        <end position="319"/>
    </location>
</feature>
<dbReference type="HOGENOM" id="CLU_721907_0_0_1"/>
<feature type="region of interest" description="Disordered" evidence="2">
    <location>
        <begin position="25"/>
        <end position="59"/>
    </location>
</feature>
<dbReference type="Pfam" id="PF13300">
    <property type="entry name" value="DUF4078"/>
    <property type="match status" value="1"/>
</dbReference>
<protein>
    <submittedName>
        <fullName evidence="3">Uncharacterized protein</fullName>
    </submittedName>
</protein>
<dbReference type="InterPro" id="IPR025066">
    <property type="entry name" value="CCDC174-like"/>
</dbReference>
<feature type="region of interest" description="Disordered" evidence="2">
    <location>
        <begin position="276"/>
        <end position="391"/>
    </location>
</feature>
<evidence type="ECO:0000313" key="4">
    <source>
        <dbReference type="Proteomes" id="UP000030669"/>
    </source>
</evidence>
<dbReference type="KEGG" id="gtr:GLOTRDRAFT_62527"/>
<gene>
    <name evidence="3" type="ORF">GLOTRDRAFT_62527</name>
</gene>
<dbReference type="OrthoDB" id="333551at2759"/>
<feature type="compositionally biased region" description="Basic and acidic residues" evidence="2">
    <location>
        <begin position="276"/>
        <end position="292"/>
    </location>
</feature>
<proteinExistence type="predicted"/>
<sequence length="407" mass="44521">MAPVNKAKAAGVSASSFLDLKAELAKHEEQSSKTKGPRNTPVFAGPSKKPSAWLKNNKGVKARAQKDVIELEAVSKPTLEKARAVLERKAKIYEQLRKGKSGGLSDKQYEALLVDFDQDAPNAYESDSDDVDESLSVPKAPQAEEDDPIVEYEDEFGRIRTARKSEVPRHLAPPEPGAIEEILGDDSDVIYNPVNHFPTYEPSAERITQIQESLADDANPLNIHYDASAEVRAKGAAFYQFSADEETRARQMDELRRAREETERVRREAGALDVRAGEVEGMRGGEHEDALGESKAVMKSRAMEKRKRELEERRRLVDAKRRKVKGGADGSADIASAPAAAPQFKMGGETHSSSPTPDGSDPLAAQKAQVRPAVPPAMGKEVTRSTVNTTPVNPADAFLAQLERDML</sequence>
<dbReference type="STRING" id="670483.S7RIC3"/>
<dbReference type="GeneID" id="19307487"/>
<accession>S7RIC3</accession>
<keyword evidence="4" id="KW-1185">Reference proteome</keyword>
<dbReference type="EMBL" id="KB469304">
    <property type="protein sequence ID" value="EPQ54045.1"/>
    <property type="molecule type" value="Genomic_DNA"/>
</dbReference>
<dbReference type="RefSeq" id="XP_007867390.1">
    <property type="nucleotide sequence ID" value="XM_007869199.1"/>
</dbReference>
<dbReference type="PANTHER" id="PTHR15885">
    <property type="entry name" value="COILED-COIL DOMAIN-CONTAINING PROTEIN 174"/>
    <property type="match status" value="1"/>
</dbReference>
<reference evidence="3 4" key="1">
    <citation type="journal article" date="2012" name="Science">
        <title>The Paleozoic origin of enzymatic lignin decomposition reconstructed from 31 fungal genomes.</title>
        <authorList>
            <person name="Floudas D."/>
            <person name="Binder M."/>
            <person name="Riley R."/>
            <person name="Barry K."/>
            <person name="Blanchette R.A."/>
            <person name="Henrissat B."/>
            <person name="Martinez A.T."/>
            <person name="Otillar R."/>
            <person name="Spatafora J.W."/>
            <person name="Yadav J.S."/>
            <person name="Aerts A."/>
            <person name="Benoit I."/>
            <person name="Boyd A."/>
            <person name="Carlson A."/>
            <person name="Copeland A."/>
            <person name="Coutinho P.M."/>
            <person name="de Vries R.P."/>
            <person name="Ferreira P."/>
            <person name="Findley K."/>
            <person name="Foster B."/>
            <person name="Gaskell J."/>
            <person name="Glotzer D."/>
            <person name="Gorecki P."/>
            <person name="Heitman J."/>
            <person name="Hesse C."/>
            <person name="Hori C."/>
            <person name="Igarashi K."/>
            <person name="Jurgens J.A."/>
            <person name="Kallen N."/>
            <person name="Kersten P."/>
            <person name="Kohler A."/>
            <person name="Kuees U."/>
            <person name="Kumar T.K.A."/>
            <person name="Kuo A."/>
            <person name="LaButti K."/>
            <person name="Larrondo L.F."/>
            <person name="Lindquist E."/>
            <person name="Ling A."/>
            <person name="Lombard V."/>
            <person name="Lucas S."/>
            <person name="Lundell T."/>
            <person name="Martin R."/>
            <person name="McLaughlin D.J."/>
            <person name="Morgenstern I."/>
            <person name="Morin E."/>
            <person name="Murat C."/>
            <person name="Nagy L.G."/>
            <person name="Nolan M."/>
            <person name="Ohm R.A."/>
            <person name="Patyshakuliyeva A."/>
            <person name="Rokas A."/>
            <person name="Ruiz-Duenas F.J."/>
            <person name="Sabat G."/>
            <person name="Salamov A."/>
            <person name="Samejima M."/>
            <person name="Schmutz J."/>
            <person name="Slot J.C."/>
            <person name="St John F."/>
            <person name="Stenlid J."/>
            <person name="Sun H."/>
            <person name="Sun S."/>
            <person name="Syed K."/>
            <person name="Tsang A."/>
            <person name="Wiebenga A."/>
            <person name="Young D."/>
            <person name="Pisabarro A."/>
            <person name="Eastwood D.C."/>
            <person name="Martin F."/>
            <person name="Cullen D."/>
            <person name="Grigoriev I.V."/>
            <person name="Hibbett D.S."/>
        </authorList>
    </citation>
    <scope>NUCLEOTIDE SEQUENCE [LARGE SCALE GENOMIC DNA]</scope>
    <source>
        <strain evidence="3 4">ATCC 11539</strain>
    </source>
</reference>
<evidence type="ECO:0000256" key="1">
    <source>
        <dbReference type="ARBA" id="ARBA00023054"/>
    </source>
</evidence>
<feature type="region of interest" description="Disordered" evidence="2">
    <location>
        <begin position="118"/>
        <end position="149"/>
    </location>
</feature>
<dbReference type="AlphaFoldDB" id="S7RIC3"/>
<organism evidence="3 4">
    <name type="scientific">Gloeophyllum trabeum (strain ATCC 11539 / FP-39264 / Madison 617)</name>
    <name type="common">Brown rot fungus</name>
    <dbReference type="NCBI Taxonomy" id="670483"/>
    <lineage>
        <taxon>Eukaryota</taxon>
        <taxon>Fungi</taxon>
        <taxon>Dikarya</taxon>
        <taxon>Basidiomycota</taxon>
        <taxon>Agaricomycotina</taxon>
        <taxon>Agaricomycetes</taxon>
        <taxon>Gloeophyllales</taxon>
        <taxon>Gloeophyllaceae</taxon>
        <taxon>Gloeophyllum</taxon>
    </lineage>
</organism>
<name>S7RIC3_GLOTA</name>
<evidence type="ECO:0000313" key="3">
    <source>
        <dbReference type="EMBL" id="EPQ54045.1"/>
    </source>
</evidence>